<dbReference type="HOGENOM" id="CLU_142825_1_0_9"/>
<dbReference type="AlphaFoldDB" id="A0A075R6Z4"/>
<comment type="similarity">
    <text evidence="4">Belongs to the HepT RNase toxin family.</text>
</comment>
<evidence type="ECO:0008006" key="7">
    <source>
        <dbReference type="Google" id="ProtNLM"/>
    </source>
</evidence>
<dbReference type="STRING" id="1042163.BRLA_c041000"/>
<proteinExistence type="inferred from homology"/>
<protein>
    <recommendedName>
        <fullName evidence="7">DUF86 domain-containing protein</fullName>
    </recommendedName>
</protein>
<keyword evidence="3" id="KW-0378">Hydrolase</keyword>
<dbReference type="GO" id="GO:0004540">
    <property type="term" value="F:RNA nuclease activity"/>
    <property type="evidence" value="ECO:0007669"/>
    <property type="project" value="InterPro"/>
</dbReference>
<evidence type="ECO:0000313" key="6">
    <source>
        <dbReference type="Proteomes" id="UP000005850"/>
    </source>
</evidence>
<organism evidence="5 6">
    <name type="scientific">Brevibacillus laterosporus LMG 15441</name>
    <dbReference type="NCBI Taxonomy" id="1042163"/>
    <lineage>
        <taxon>Bacteria</taxon>
        <taxon>Bacillati</taxon>
        <taxon>Bacillota</taxon>
        <taxon>Bacilli</taxon>
        <taxon>Bacillales</taxon>
        <taxon>Paenibacillaceae</taxon>
        <taxon>Brevibacillus</taxon>
    </lineage>
</organism>
<accession>A0A075R6Z4</accession>
<dbReference type="GO" id="GO:0016787">
    <property type="term" value="F:hydrolase activity"/>
    <property type="evidence" value="ECO:0007669"/>
    <property type="project" value="UniProtKB-KW"/>
</dbReference>
<keyword evidence="6" id="KW-1185">Reference proteome</keyword>
<dbReference type="InterPro" id="IPR008201">
    <property type="entry name" value="HepT-like"/>
</dbReference>
<keyword evidence="1" id="KW-1277">Toxin-antitoxin system</keyword>
<dbReference type="Pfam" id="PF01934">
    <property type="entry name" value="HepT-like"/>
    <property type="match status" value="1"/>
</dbReference>
<evidence type="ECO:0000256" key="4">
    <source>
        <dbReference type="ARBA" id="ARBA00024207"/>
    </source>
</evidence>
<evidence type="ECO:0000256" key="3">
    <source>
        <dbReference type="ARBA" id="ARBA00022801"/>
    </source>
</evidence>
<dbReference type="InterPro" id="IPR037038">
    <property type="entry name" value="HepT-like_sf"/>
</dbReference>
<evidence type="ECO:0000313" key="5">
    <source>
        <dbReference type="EMBL" id="AIG28377.1"/>
    </source>
</evidence>
<dbReference type="Proteomes" id="UP000005850">
    <property type="component" value="Chromosome"/>
</dbReference>
<dbReference type="RefSeq" id="WP_003334626.1">
    <property type="nucleotide sequence ID" value="NZ_CP007806.1"/>
</dbReference>
<dbReference type="KEGG" id="blr:BRLA_c041000"/>
<reference evidence="5 6" key="1">
    <citation type="journal article" date="2011" name="J. Bacteriol.">
        <title>Genome sequence of Brevibacillus laterosporus LMG 15441, a pathogen of invertebrates.</title>
        <authorList>
            <person name="Djukic M."/>
            <person name="Poehlein A."/>
            <person name="Thurmer A."/>
            <person name="Daniel R."/>
        </authorList>
    </citation>
    <scope>NUCLEOTIDE SEQUENCE [LARGE SCALE GENOMIC DNA]</scope>
    <source>
        <strain evidence="5 6">LMG 15441</strain>
    </source>
</reference>
<dbReference type="InterPro" id="IPR052379">
    <property type="entry name" value="Type_VII_TA_RNase"/>
</dbReference>
<dbReference type="EMBL" id="CP007806">
    <property type="protein sequence ID" value="AIG28377.1"/>
    <property type="molecule type" value="Genomic_DNA"/>
</dbReference>
<dbReference type="eggNOG" id="COG2445">
    <property type="taxonomic scope" value="Bacteria"/>
</dbReference>
<dbReference type="Gene3D" id="1.20.120.580">
    <property type="entry name" value="bsu32300-like"/>
    <property type="match status" value="1"/>
</dbReference>
<dbReference type="PANTHER" id="PTHR33397:SF5">
    <property type="entry name" value="RNASE YUTE-RELATED"/>
    <property type="match status" value="1"/>
</dbReference>
<sequence length="143" mass="16291">MYDVNTAKVEQVLTYMERMLTLLSQNITYSDEELACDQIKQLAIERALHICIEGIADVGNALIDGFIMRDPGSYTDIVEILRDETVLTDEQATVLHRVMEFRKPLVTYSEISVLDMSALVREALPILTTFAPSVRTYIQKELF</sequence>
<name>A0A075R6Z4_BRELA</name>
<dbReference type="GO" id="GO:0110001">
    <property type="term" value="C:toxin-antitoxin complex"/>
    <property type="evidence" value="ECO:0007669"/>
    <property type="project" value="InterPro"/>
</dbReference>
<keyword evidence="2" id="KW-0540">Nuclease</keyword>
<evidence type="ECO:0000256" key="1">
    <source>
        <dbReference type="ARBA" id="ARBA00022649"/>
    </source>
</evidence>
<gene>
    <name evidence="5" type="ORF">BRLA_c041000</name>
</gene>
<dbReference type="PANTHER" id="PTHR33397">
    <property type="entry name" value="UPF0331 PROTEIN YUTE"/>
    <property type="match status" value="1"/>
</dbReference>
<evidence type="ECO:0000256" key="2">
    <source>
        <dbReference type="ARBA" id="ARBA00022722"/>
    </source>
</evidence>